<dbReference type="Proteomes" id="UP000000719">
    <property type="component" value="Chromosome"/>
</dbReference>
<dbReference type="InterPro" id="IPR012338">
    <property type="entry name" value="Beta-lactam/transpept-like"/>
</dbReference>
<evidence type="ECO:0000256" key="4">
    <source>
        <dbReference type="SAM" id="Phobius"/>
    </source>
</evidence>
<dbReference type="STRING" id="373903.Hore_09030"/>
<keyword evidence="3 4" id="KW-0472">Membrane</keyword>
<accession>B8CWJ0</accession>
<dbReference type="eggNOG" id="COG2815">
    <property type="taxonomic scope" value="Bacteria"/>
</dbReference>
<dbReference type="OrthoDB" id="9804124at2"/>
<dbReference type="InterPro" id="IPR050515">
    <property type="entry name" value="Beta-lactam/transpept"/>
</dbReference>
<evidence type="ECO:0000256" key="2">
    <source>
        <dbReference type="ARBA" id="ARBA00007171"/>
    </source>
</evidence>
<dbReference type="HOGENOM" id="CLU_009289_6_0_9"/>
<protein>
    <submittedName>
        <fullName evidence="6">Stage V sporulation protein D</fullName>
    </submittedName>
</protein>
<evidence type="ECO:0000256" key="3">
    <source>
        <dbReference type="ARBA" id="ARBA00023136"/>
    </source>
</evidence>
<dbReference type="EMBL" id="CP001098">
    <property type="protein sequence ID" value="ACL69659.1"/>
    <property type="molecule type" value="Genomic_DNA"/>
</dbReference>
<feature type="domain" description="PASTA" evidence="5">
    <location>
        <begin position="633"/>
        <end position="694"/>
    </location>
</feature>
<organism evidence="6 7">
    <name type="scientific">Halothermothrix orenii (strain H 168 / OCM 544 / DSM 9562)</name>
    <dbReference type="NCBI Taxonomy" id="373903"/>
    <lineage>
        <taxon>Bacteria</taxon>
        <taxon>Bacillati</taxon>
        <taxon>Bacillota</taxon>
        <taxon>Clostridia</taxon>
        <taxon>Halanaerobiales</taxon>
        <taxon>Halothermotrichaceae</taxon>
        <taxon>Halothermothrix</taxon>
    </lineage>
</organism>
<gene>
    <name evidence="6" type="ordered locus">Hore_09030</name>
</gene>
<dbReference type="InterPro" id="IPR011927">
    <property type="entry name" value="SpoVD_pbp"/>
</dbReference>
<evidence type="ECO:0000313" key="7">
    <source>
        <dbReference type="Proteomes" id="UP000000719"/>
    </source>
</evidence>
<evidence type="ECO:0000259" key="5">
    <source>
        <dbReference type="PROSITE" id="PS51178"/>
    </source>
</evidence>
<dbReference type="PROSITE" id="PS51178">
    <property type="entry name" value="PASTA"/>
    <property type="match status" value="2"/>
</dbReference>
<dbReference type="GO" id="GO:0071555">
    <property type="term" value="P:cell wall organization"/>
    <property type="evidence" value="ECO:0007669"/>
    <property type="project" value="TreeGrafter"/>
</dbReference>
<dbReference type="InterPro" id="IPR001460">
    <property type="entry name" value="PCN-bd_Tpept"/>
</dbReference>
<dbReference type="SUPFAM" id="SSF54184">
    <property type="entry name" value="Penicillin-binding protein 2x (pbp-2x), c-terminal domain"/>
    <property type="match status" value="2"/>
</dbReference>
<dbReference type="PANTHER" id="PTHR30627">
    <property type="entry name" value="PEPTIDOGLYCAN D,D-TRANSPEPTIDASE"/>
    <property type="match status" value="1"/>
</dbReference>
<dbReference type="Pfam" id="PF00905">
    <property type="entry name" value="Transpeptidase"/>
    <property type="match status" value="1"/>
</dbReference>
<keyword evidence="4" id="KW-1133">Transmembrane helix</keyword>
<dbReference type="NCBIfam" id="TIGR02214">
    <property type="entry name" value="spoVD_pbp"/>
    <property type="match status" value="1"/>
</dbReference>
<reference evidence="6 7" key="1">
    <citation type="journal article" date="2009" name="PLoS ONE">
        <title>Genome analysis of the anaerobic thermohalophilic bacterium Halothermothrix orenii.</title>
        <authorList>
            <person name="Mavromatis K."/>
            <person name="Ivanova N."/>
            <person name="Anderson I."/>
            <person name="Lykidis A."/>
            <person name="Hooper S.D."/>
            <person name="Sun H."/>
            <person name="Kunin V."/>
            <person name="Lapidus A."/>
            <person name="Hugenholtz P."/>
            <person name="Patel B."/>
            <person name="Kyrpides N.C."/>
        </authorList>
    </citation>
    <scope>NUCLEOTIDE SEQUENCE [LARGE SCALE GENOMIC DNA]</scope>
    <source>
        <strain evidence="7">H 168 / OCM 544 / DSM 9562</strain>
    </source>
</reference>
<dbReference type="CDD" id="cd06575">
    <property type="entry name" value="PASTA_Pbp2x-like_2"/>
    <property type="match status" value="1"/>
</dbReference>
<proteinExistence type="inferred from homology"/>
<comment type="subcellular location">
    <subcellularLocation>
        <location evidence="1">Membrane</location>
    </subcellularLocation>
</comment>
<dbReference type="SUPFAM" id="SSF56601">
    <property type="entry name" value="beta-lactamase/transpeptidase-like"/>
    <property type="match status" value="1"/>
</dbReference>
<dbReference type="CDD" id="cd06576">
    <property type="entry name" value="PASTA_Pbp2x-like_1"/>
    <property type="match status" value="1"/>
</dbReference>
<dbReference type="SMART" id="SM00740">
    <property type="entry name" value="PASTA"/>
    <property type="match status" value="2"/>
</dbReference>
<comment type="similarity">
    <text evidence="2">Belongs to the transpeptidase family.</text>
</comment>
<evidence type="ECO:0000256" key="1">
    <source>
        <dbReference type="ARBA" id="ARBA00004370"/>
    </source>
</evidence>
<dbReference type="InterPro" id="IPR005543">
    <property type="entry name" value="PASTA_dom"/>
</dbReference>
<evidence type="ECO:0000313" key="6">
    <source>
        <dbReference type="EMBL" id="ACL69659.1"/>
    </source>
</evidence>
<sequence length="695" mass="76991">MNLPGLKIKKRIVFLFIILFLLTFSLGLRLIWIQVINSEHYQEEALNQRLRHLKVEPKRGTIFDRNGGKLAVSASSETVMAIPLEVKEPRQTAQKLSRVLDMEPEYIYKRLTKNASAVYIKRKVDEKTANQVRKLNLPGITFTEESKRYYPKGSLACHILGFAGIDSQGLDGVELFYDRYLRGIPGRIEVERDASGQTIPGGIQEYVPPENGYNLYLTIDEVIQYIAERELDRALKDFSISGGTIIVMEPETGSILALANRPAYDPNNFGDFPQKYWRNRAISDGFEPGSTFKIITTATALEEGVVNENDRFVDPGYIIVSGERIKCWKAGGHGSQSFAEVVKNSCNPSFVQVGMRIGKESFYNYINAFGFGKDTGIKLPGEAEGLLPGFDDIGPVELATMSFGHGITVTPIQLVTAVSAVANDGMLMKPRLVKEIRTPDGELVKEIKPVRVRQVISEETARRTLKLLEQVVADGTGVQAQIDGYRIGGKTGTAKHYGVQVYDSSFIGIVPVDNPRFVILVVLYDVTGFPYYGGQTAAPLFRNVALDVIRYLDIPPQYSPLDKKQEETEEVVVPDIIGKKAIKAEEVLRKAGLDVKLVGMKEKVLRQVPLPGARVKEGTTVIIFTEEGEGIEQKYNVTVPDLTGMTVNEALDLLFELGLKMDYNGSKESLIITQDIEPGSRVPGGTTIIVEVSDD</sequence>
<feature type="transmembrane region" description="Helical" evidence="4">
    <location>
        <begin position="12"/>
        <end position="32"/>
    </location>
</feature>
<dbReference type="KEGG" id="hor:Hore_09030"/>
<dbReference type="Gene3D" id="3.30.10.20">
    <property type="match status" value="2"/>
</dbReference>
<feature type="domain" description="PASTA" evidence="5">
    <location>
        <begin position="567"/>
        <end position="627"/>
    </location>
</feature>
<dbReference type="PANTHER" id="PTHR30627:SF1">
    <property type="entry name" value="PEPTIDOGLYCAN D,D-TRANSPEPTIDASE FTSI"/>
    <property type="match status" value="1"/>
</dbReference>
<dbReference type="RefSeq" id="WP_012635846.1">
    <property type="nucleotide sequence ID" value="NC_011899.1"/>
</dbReference>
<dbReference type="eggNOG" id="COG0768">
    <property type="taxonomic scope" value="Bacteria"/>
</dbReference>
<dbReference type="GO" id="GO:0005886">
    <property type="term" value="C:plasma membrane"/>
    <property type="evidence" value="ECO:0007669"/>
    <property type="project" value="TreeGrafter"/>
</dbReference>
<dbReference type="Gene3D" id="3.30.450.330">
    <property type="match status" value="1"/>
</dbReference>
<dbReference type="GO" id="GO:0008658">
    <property type="term" value="F:penicillin binding"/>
    <property type="evidence" value="ECO:0007669"/>
    <property type="project" value="InterPro"/>
</dbReference>
<dbReference type="AlphaFoldDB" id="B8CWJ0"/>
<dbReference type="Gene3D" id="3.40.710.10">
    <property type="entry name" value="DD-peptidase/beta-lactamase superfamily"/>
    <property type="match status" value="1"/>
</dbReference>
<dbReference type="InterPro" id="IPR005311">
    <property type="entry name" value="PBP_dimer"/>
</dbReference>
<dbReference type="Gene3D" id="3.90.1310.10">
    <property type="entry name" value="Penicillin-binding protein 2a (Domain 2)"/>
    <property type="match status" value="1"/>
</dbReference>
<dbReference type="Pfam" id="PF03717">
    <property type="entry name" value="PBP_dimer"/>
    <property type="match status" value="1"/>
</dbReference>
<keyword evidence="4" id="KW-0812">Transmembrane</keyword>
<dbReference type="Pfam" id="PF03793">
    <property type="entry name" value="PASTA"/>
    <property type="match status" value="2"/>
</dbReference>
<name>B8CWJ0_HALOH</name>
<dbReference type="Gene3D" id="1.10.150.770">
    <property type="match status" value="1"/>
</dbReference>
<keyword evidence="7" id="KW-1185">Reference proteome</keyword>
<dbReference type="InterPro" id="IPR036138">
    <property type="entry name" value="PBP_dimer_sf"/>
</dbReference>
<dbReference type="SUPFAM" id="SSF56519">
    <property type="entry name" value="Penicillin binding protein dimerisation domain"/>
    <property type="match status" value="1"/>
</dbReference>